<sequence length="98" mass="10372">MLSILYGSSPNISLSHAAFTVSAIASALAYAPAPVFAIAAFGYSSVIISQLPIPTSKLPNLQASYPSQFILRNPLRSQISRSPLEEGLTLSVPIWLLG</sequence>
<gene>
    <name evidence="1" type="ORF">ABT39_MTgene9</name>
</gene>
<keyword evidence="1" id="KW-0496">Mitochondrion</keyword>
<geneLocation type="mitochondrion" evidence="1"/>
<reference evidence="1" key="1">
    <citation type="journal article" date="2015" name="Genome Biol. Evol.">
        <title>Organellar Genomes of White Spruce (Picea glauca): Assembly and Annotation.</title>
        <authorList>
            <person name="Jackman S.D."/>
            <person name="Warren R.L."/>
            <person name="Gibb E.A."/>
            <person name="Vandervalk B.P."/>
            <person name="Mohamadi H."/>
            <person name="Chu J."/>
            <person name="Raymond A."/>
            <person name="Pleasance S."/>
            <person name="Coope R."/>
            <person name="Wildung M.R."/>
            <person name="Ritland C.E."/>
            <person name="Bousquet J."/>
            <person name="Jones S.J."/>
            <person name="Bohlmann J."/>
            <person name="Birol I."/>
        </authorList>
    </citation>
    <scope>NUCLEOTIDE SEQUENCE [LARGE SCALE GENOMIC DNA]</scope>
    <source>
        <tissue evidence="1">Flushing bud</tissue>
    </source>
</reference>
<proteinExistence type="predicted"/>
<accession>A0A117NIL8</accession>
<protein>
    <submittedName>
        <fullName evidence="1">Uncharacterized protein</fullName>
    </submittedName>
</protein>
<organism evidence="1">
    <name type="scientific">Picea glauca</name>
    <name type="common">White spruce</name>
    <name type="synonym">Pinus glauca</name>
    <dbReference type="NCBI Taxonomy" id="3330"/>
    <lineage>
        <taxon>Eukaryota</taxon>
        <taxon>Viridiplantae</taxon>
        <taxon>Streptophyta</taxon>
        <taxon>Embryophyta</taxon>
        <taxon>Tracheophyta</taxon>
        <taxon>Spermatophyta</taxon>
        <taxon>Pinopsida</taxon>
        <taxon>Pinidae</taxon>
        <taxon>Conifers I</taxon>
        <taxon>Pinales</taxon>
        <taxon>Pinaceae</taxon>
        <taxon>Picea</taxon>
    </lineage>
</organism>
<evidence type="ECO:0000313" key="1">
    <source>
        <dbReference type="EMBL" id="KUM50166.1"/>
    </source>
</evidence>
<dbReference type="EMBL" id="LKAM01000001">
    <property type="protein sequence ID" value="KUM50166.1"/>
    <property type="molecule type" value="Genomic_DNA"/>
</dbReference>
<dbReference type="AlphaFoldDB" id="A0A117NIL8"/>
<comment type="caution">
    <text evidence="1">The sequence shown here is derived from an EMBL/GenBank/DDBJ whole genome shotgun (WGS) entry which is preliminary data.</text>
</comment>
<name>A0A117NIL8_PICGL</name>